<evidence type="ECO:0000313" key="15">
    <source>
        <dbReference type="Ensembl" id="ENSRFEP00010033595.1"/>
    </source>
</evidence>
<name>A0A671GB87_RHIFE</name>
<evidence type="ECO:0000256" key="5">
    <source>
        <dbReference type="ARBA" id="ARBA00022737"/>
    </source>
</evidence>
<evidence type="ECO:0000256" key="13">
    <source>
        <dbReference type="ARBA" id="ARBA00025878"/>
    </source>
</evidence>
<reference evidence="15" key="5">
    <citation type="submission" date="2025-09" db="UniProtKB">
        <authorList>
            <consortium name="Ensembl"/>
        </authorList>
    </citation>
    <scope>IDENTIFICATION</scope>
</reference>
<dbReference type="GO" id="GO:0019887">
    <property type="term" value="F:protein kinase regulator activity"/>
    <property type="evidence" value="ECO:0007669"/>
    <property type="project" value="TreeGrafter"/>
</dbReference>
<evidence type="ECO:0000256" key="2">
    <source>
        <dbReference type="ARBA" id="ARBA00018007"/>
    </source>
</evidence>
<dbReference type="GO" id="GO:0031588">
    <property type="term" value="C:nucleotide-activated protein kinase complex"/>
    <property type="evidence" value="ECO:0007669"/>
    <property type="project" value="TreeGrafter"/>
</dbReference>
<keyword evidence="7" id="KW-0276">Fatty acid metabolism</keyword>
<evidence type="ECO:0000259" key="14">
    <source>
        <dbReference type="Pfam" id="PF00571"/>
    </source>
</evidence>
<reference evidence="15 16" key="1">
    <citation type="journal article" date="2015" name="Annu Rev Anim Biosci">
        <title>The Genome 10K Project: a way forward.</title>
        <authorList>
            <person name="Koepfli K.P."/>
            <person name="Paten B."/>
            <person name="O'Brien S.J."/>
            <person name="Koepfli K.P."/>
            <person name="Paten B."/>
            <person name="Antunes A."/>
            <person name="Belov K."/>
            <person name="Bustamante C."/>
            <person name="Castoe T.A."/>
            <person name="Clawson H."/>
            <person name="Crawford A.J."/>
            <person name="Diekhans M."/>
            <person name="Distel D."/>
            <person name="Durbin R."/>
            <person name="Earl D."/>
            <person name="Fujita M.K."/>
            <person name="Gamble T."/>
            <person name="Georges A."/>
            <person name="Gemmell N."/>
            <person name="Gilbert M.T."/>
            <person name="Graves J.M."/>
            <person name="Green R.E."/>
            <person name="Hickey G."/>
            <person name="Jarvis E.D."/>
            <person name="Johnson W."/>
            <person name="Komissarov A."/>
            <person name="Korf I."/>
            <person name="Kuhn R."/>
            <person name="Larkin D.M."/>
            <person name="Lewin H."/>
            <person name="Lopez J.V."/>
            <person name="Ma J."/>
            <person name="Marques-Bonet T."/>
            <person name="Miller W."/>
            <person name="Murphy R."/>
            <person name="Pevzner P."/>
            <person name="Shapiro B."/>
            <person name="Steiner C."/>
            <person name="Tamazian G."/>
            <person name="Venkatesh B."/>
            <person name="Wang J."/>
            <person name="Wayne R."/>
            <person name="Wiley E."/>
            <person name="Yang H."/>
            <person name="Zhang G."/>
            <person name="Haussler D."/>
            <person name="Ryder O."/>
            <person name="O'Brien S.J."/>
        </authorList>
    </citation>
    <scope>NUCLEOTIDE SEQUENCE</scope>
</reference>
<keyword evidence="9" id="KW-0443">Lipid metabolism</keyword>
<dbReference type="Gene3D" id="3.10.580.10">
    <property type="entry name" value="CBS-domain"/>
    <property type="match status" value="1"/>
</dbReference>
<organism evidence="15 16">
    <name type="scientific">Rhinolophus ferrumequinum</name>
    <name type="common">Greater horseshoe bat</name>
    <dbReference type="NCBI Taxonomy" id="59479"/>
    <lineage>
        <taxon>Eukaryota</taxon>
        <taxon>Metazoa</taxon>
        <taxon>Chordata</taxon>
        <taxon>Craniata</taxon>
        <taxon>Vertebrata</taxon>
        <taxon>Euteleostomi</taxon>
        <taxon>Mammalia</taxon>
        <taxon>Eutheria</taxon>
        <taxon>Laurasiatheria</taxon>
        <taxon>Chiroptera</taxon>
        <taxon>Yinpterochiroptera</taxon>
        <taxon>Rhinolophoidea</taxon>
        <taxon>Rhinolophidae</taxon>
        <taxon>Rhinolophinae</taxon>
        <taxon>Rhinolophus</taxon>
    </lineage>
</organism>
<evidence type="ECO:0000256" key="12">
    <source>
        <dbReference type="ARBA" id="ARBA00023180"/>
    </source>
</evidence>
<dbReference type="GO" id="GO:0019901">
    <property type="term" value="F:protein kinase binding"/>
    <property type="evidence" value="ECO:0007669"/>
    <property type="project" value="TreeGrafter"/>
</dbReference>
<accession>A0A671GB87</accession>
<keyword evidence="4" id="KW-0597">Phosphoprotein</keyword>
<dbReference type="AlphaFoldDB" id="A0A671GB87"/>
<proteinExistence type="inferred from homology"/>
<dbReference type="GO" id="GO:0005829">
    <property type="term" value="C:cytosol"/>
    <property type="evidence" value="ECO:0007669"/>
    <property type="project" value="UniProtKB-ARBA"/>
</dbReference>
<keyword evidence="12" id="KW-0325">Glycoprotein</keyword>
<keyword evidence="3" id="KW-0444">Lipid biosynthesis</keyword>
<keyword evidence="5" id="KW-0677">Repeat</keyword>
<evidence type="ECO:0000256" key="11">
    <source>
        <dbReference type="ARBA" id="ARBA00023160"/>
    </source>
</evidence>
<dbReference type="InterPro" id="IPR046342">
    <property type="entry name" value="CBS_dom_sf"/>
</dbReference>
<dbReference type="SUPFAM" id="SSF54631">
    <property type="entry name" value="CBS-domain pair"/>
    <property type="match status" value="1"/>
</dbReference>
<reference evidence="15 16" key="2">
    <citation type="journal article" date="2018" name="Annu Rev Anim Biosci">
        <title>Bat Biology, Genomes, and the Bat1K Project: To Generate Chromosome-Level Genomes for All Living Bat Species.</title>
        <authorList>
            <person name="Teeling E.C."/>
            <person name="Vernes S.C."/>
            <person name="Davalos L.M."/>
            <person name="Ray D.A."/>
            <person name="Gilbert M.T.P."/>
            <person name="Myers E."/>
        </authorList>
    </citation>
    <scope>NUCLEOTIDE SEQUENCE</scope>
</reference>
<feature type="domain" description="CBS" evidence="14">
    <location>
        <begin position="105"/>
        <end position="142"/>
    </location>
</feature>
<evidence type="ECO:0000256" key="4">
    <source>
        <dbReference type="ARBA" id="ARBA00022553"/>
    </source>
</evidence>
<keyword evidence="16" id="KW-1185">Reference proteome</keyword>
<keyword evidence="8" id="KW-0067">ATP-binding</keyword>
<dbReference type="GO" id="GO:0016208">
    <property type="term" value="F:AMP binding"/>
    <property type="evidence" value="ECO:0007669"/>
    <property type="project" value="TreeGrafter"/>
</dbReference>
<evidence type="ECO:0000256" key="9">
    <source>
        <dbReference type="ARBA" id="ARBA00023098"/>
    </source>
</evidence>
<dbReference type="OMA" id="FVESHCC"/>
<comment type="subunit">
    <text evidence="13">AMPK is a heterotrimer of an alpha catalytic subunit (PRKAA1 or PRKAA2), a beta (PRKAB1 or PRKAB2) and a gamma non-catalytic subunits (PRKAG1, PRKAG2 or PRKAG3). Interacts with FNIP1 and FNIP2.</text>
</comment>
<evidence type="ECO:0000256" key="8">
    <source>
        <dbReference type="ARBA" id="ARBA00022840"/>
    </source>
</evidence>
<evidence type="ECO:0000256" key="7">
    <source>
        <dbReference type="ARBA" id="ARBA00022832"/>
    </source>
</evidence>
<evidence type="ECO:0000256" key="10">
    <source>
        <dbReference type="ARBA" id="ARBA00023122"/>
    </source>
</evidence>
<comment type="similarity">
    <text evidence="1">Belongs to the 5'-AMP-activated protein kinase gamma subunit family.</text>
</comment>
<evidence type="ECO:0000256" key="6">
    <source>
        <dbReference type="ARBA" id="ARBA00022741"/>
    </source>
</evidence>
<protein>
    <recommendedName>
        <fullName evidence="2">5'-AMP-activated protein kinase subunit gamma-1</fullName>
    </recommendedName>
</protein>
<evidence type="ECO:0000313" key="16">
    <source>
        <dbReference type="Proteomes" id="UP000472240"/>
    </source>
</evidence>
<dbReference type="GeneTree" id="ENSGT00950000183019"/>
<dbReference type="Pfam" id="PF00571">
    <property type="entry name" value="CBS"/>
    <property type="match status" value="1"/>
</dbReference>
<keyword evidence="10" id="KW-0129">CBS domain</keyword>
<reference evidence="15" key="4">
    <citation type="submission" date="2025-08" db="UniProtKB">
        <authorList>
            <consortium name="Ensembl"/>
        </authorList>
    </citation>
    <scope>IDENTIFICATION</scope>
</reference>
<dbReference type="GO" id="GO:0005634">
    <property type="term" value="C:nucleus"/>
    <property type="evidence" value="ECO:0007669"/>
    <property type="project" value="TreeGrafter"/>
</dbReference>
<dbReference type="InterPro" id="IPR050511">
    <property type="entry name" value="AMPK_gamma/SDS23_families"/>
</dbReference>
<keyword evidence="11" id="KW-0275">Fatty acid biosynthesis</keyword>
<evidence type="ECO:0000256" key="3">
    <source>
        <dbReference type="ARBA" id="ARBA00022516"/>
    </source>
</evidence>
<reference evidence="16" key="3">
    <citation type="submission" date="2018-12" db="EMBL/GenBank/DDBJ databases">
        <title>G10K-VGP greater horseshoe bat female genome, primary haplotype.</title>
        <authorList>
            <person name="Teeling E."/>
            <person name="Myers G."/>
            <person name="Vernes S."/>
            <person name="Pippel M."/>
            <person name="Winkler S."/>
            <person name="Fedrigo O."/>
            <person name="Rhie A."/>
            <person name="Koren S."/>
            <person name="Phillippy A."/>
            <person name="Lewin H."/>
            <person name="Damas J."/>
            <person name="Howe K."/>
            <person name="Mountcastle J."/>
            <person name="Jarvis E.D."/>
        </authorList>
    </citation>
    <scope>NUCLEOTIDE SEQUENCE [LARGE SCALE GENOMIC DNA]</scope>
</reference>
<dbReference type="PANTHER" id="PTHR13780">
    <property type="entry name" value="AMP-ACTIVATED PROTEIN KINASE, GAMMA REGULATORY SUBUNIT"/>
    <property type="match status" value="1"/>
</dbReference>
<sequence>FPTKMSFLDFFKKSNNGVCTSFVESHCCQDLIPTSSKRVVFDTSLRVQAAPWWGSKKKSFVGMLTTTDLINILHHYYKSVLVQIYELEEHKIEIWREVYSQDSFKPLVRISPNASFCDAFSSLIQNKIHRLPIIDPESGNTLYILIYKYALKVLTLFITEFPEPEFMSKSLEERLSPFSDISSHKGEVGGEHCL</sequence>
<dbReference type="InParanoid" id="A0A671GB87"/>
<keyword evidence="6" id="KW-0547">Nucleotide-binding</keyword>
<evidence type="ECO:0000256" key="1">
    <source>
        <dbReference type="ARBA" id="ARBA00006750"/>
    </source>
</evidence>
<dbReference type="Proteomes" id="UP000472240">
    <property type="component" value="Chromosome 16"/>
</dbReference>
<dbReference type="Ensembl" id="ENSRFET00010036383.1">
    <property type="protein sequence ID" value="ENSRFEP00010033595.1"/>
    <property type="gene ID" value="ENSRFEG00010022090.1"/>
</dbReference>
<dbReference type="GO" id="GO:0006633">
    <property type="term" value="P:fatty acid biosynthetic process"/>
    <property type="evidence" value="ECO:0007669"/>
    <property type="project" value="UniProtKB-KW"/>
</dbReference>
<dbReference type="PANTHER" id="PTHR13780:SF38">
    <property type="entry name" value="5'-AMP-ACTIVATED PROTEIN KINASE SUBUNIT GAMMA-1"/>
    <property type="match status" value="1"/>
</dbReference>
<dbReference type="InterPro" id="IPR000644">
    <property type="entry name" value="CBS_dom"/>
</dbReference>
<dbReference type="GO" id="GO:0005524">
    <property type="term" value="F:ATP binding"/>
    <property type="evidence" value="ECO:0007669"/>
    <property type="project" value="UniProtKB-KW"/>
</dbReference>